<feature type="signal peptide" evidence="1">
    <location>
        <begin position="1"/>
        <end position="18"/>
    </location>
</feature>
<dbReference type="InParanoid" id="K1W5V1"/>
<reference evidence="2 3" key="1">
    <citation type="journal article" date="2012" name="BMC Genomics">
        <title>Sequencing the genome of Marssonina brunnea reveals fungus-poplar co-evolution.</title>
        <authorList>
            <person name="Zhu S."/>
            <person name="Cao Y.-Z."/>
            <person name="Jiang C."/>
            <person name="Tan B.-Y."/>
            <person name="Wang Z."/>
            <person name="Feng S."/>
            <person name="Zhang L."/>
            <person name="Su X.-H."/>
            <person name="Brejova B."/>
            <person name="Vinar T."/>
            <person name="Xu M."/>
            <person name="Wang M.-X."/>
            <person name="Zhang S.-G."/>
            <person name="Huang M.-R."/>
            <person name="Wu R."/>
            <person name="Zhou Y."/>
        </authorList>
    </citation>
    <scope>NUCLEOTIDE SEQUENCE [LARGE SCALE GENOMIC DNA]</scope>
    <source>
        <strain evidence="2 3">MB_m1</strain>
    </source>
</reference>
<organism evidence="2 3">
    <name type="scientific">Marssonina brunnea f. sp. multigermtubi (strain MB_m1)</name>
    <name type="common">Marssonina leaf spot fungus</name>
    <dbReference type="NCBI Taxonomy" id="1072389"/>
    <lineage>
        <taxon>Eukaryota</taxon>
        <taxon>Fungi</taxon>
        <taxon>Dikarya</taxon>
        <taxon>Ascomycota</taxon>
        <taxon>Pezizomycotina</taxon>
        <taxon>Leotiomycetes</taxon>
        <taxon>Helotiales</taxon>
        <taxon>Drepanopezizaceae</taxon>
        <taxon>Drepanopeziza</taxon>
    </lineage>
</organism>
<dbReference type="HOGENOM" id="CLU_195458_0_0_1"/>
<dbReference type="KEGG" id="mbe:MBM_09490"/>
<evidence type="ECO:0000313" key="2">
    <source>
        <dbReference type="EMBL" id="EKD12315.1"/>
    </source>
</evidence>
<keyword evidence="1" id="KW-0732">Signal</keyword>
<proteinExistence type="predicted"/>
<dbReference type="Proteomes" id="UP000006753">
    <property type="component" value="Unassembled WGS sequence"/>
</dbReference>
<dbReference type="GeneID" id="18765425"/>
<dbReference type="RefSeq" id="XP_007297379.1">
    <property type="nucleotide sequence ID" value="XM_007297317.1"/>
</dbReference>
<keyword evidence="3" id="KW-1185">Reference proteome</keyword>
<accession>K1W5V1</accession>
<name>K1W5V1_MARBU</name>
<dbReference type="EMBL" id="JH921459">
    <property type="protein sequence ID" value="EKD12315.1"/>
    <property type="molecule type" value="Genomic_DNA"/>
</dbReference>
<dbReference type="OrthoDB" id="3576920at2759"/>
<evidence type="ECO:0000256" key="1">
    <source>
        <dbReference type="SAM" id="SignalP"/>
    </source>
</evidence>
<protein>
    <submittedName>
        <fullName evidence="2">Uncharacterized protein</fullName>
    </submittedName>
</protein>
<sequence>MVSIKTLLVVAFISLVSAKPQSCTCVDSDEAERLCSMLQNVKMLYGRCLTANEKATAEFSTLCDQSDKNRFGAYCRDLRDDESF</sequence>
<feature type="chain" id="PRO_5003854215" evidence="1">
    <location>
        <begin position="19"/>
        <end position="84"/>
    </location>
</feature>
<gene>
    <name evidence="2" type="ORF">MBM_09490</name>
</gene>
<evidence type="ECO:0000313" key="3">
    <source>
        <dbReference type="Proteomes" id="UP000006753"/>
    </source>
</evidence>
<dbReference type="AlphaFoldDB" id="K1W5V1"/>